<feature type="domain" description="BPL/LPL catalytic" evidence="3">
    <location>
        <begin position="45"/>
        <end position="241"/>
    </location>
</feature>
<dbReference type="CDD" id="cd16443">
    <property type="entry name" value="LplA"/>
    <property type="match status" value="1"/>
</dbReference>
<keyword evidence="4" id="KW-0548">Nucleotidyltransferase</keyword>
<dbReference type="OMA" id="IWGYSRV"/>
<dbReference type="GO" id="GO:0017118">
    <property type="term" value="F:lipoyltransferase activity"/>
    <property type="evidence" value="ECO:0007669"/>
    <property type="project" value="TreeGrafter"/>
</dbReference>
<dbReference type="OrthoDB" id="201621at2759"/>
<comment type="pathway">
    <text evidence="1">Protein modification; protein lipoylation via exogenous pathway; protein N(6)-(lipoyl)lysine from lipoate: step 2/2.</text>
</comment>
<dbReference type="STRING" id="857967.G0R589"/>
<dbReference type="PROSITE" id="PS51733">
    <property type="entry name" value="BPL_LPL_CATALYTIC"/>
    <property type="match status" value="1"/>
</dbReference>
<dbReference type="PANTHER" id="PTHR12561">
    <property type="entry name" value="LIPOATE-PROTEIN LIGASE"/>
    <property type="match status" value="1"/>
</dbReference>
<keyword evidence="5" id="KW-1185">Reference proteome</keyword>
<evidence type="ECO:0000313" key="4">
    <source>
        <dbReference type="EMBL" id="EGR27366.1"/>
    </source>
</evidence>
<dbReference type="Proteomes" id="UP000008983">
    <property type="component" value="Unassembled WGS sequence"/>
</dbReference>
<evidence type="ECO:0000256" key="1">
    <source>
        <dbReference type="ARBA" id="ARBA00005085"/>
    </source>
</evidence>
<dbReference type="InterPro" id="IPR004562">
    <property type="entry name" value="LipoylTrfase_LipoateP_Ligase"/>
</dbReference>
<dbReference type="EMBL" id="GL984363">
    <property type="protein sequence ID" value="EGR27366.1"/>
    <property type="molecule type" value="Genomic_DNA"/>
</dbReference>
<protein>
    <submittedName>
        <fullName evidence="4">Lipoate-protein ligase a, putative</fullName>
        <ecNumber evidence="4">2.7.7.63</ecNumber>
    </submittedName>
</protein>
<dbReference type="eggNOG" id="KOG3159">
    <property type="taxonomic scope" value="Eukaryota"/>
</dbReference>
<dbReference type="EC" id="2.7.7.63" evidence="4"/>
<name>G0R589_ICHMU</name>
<dbReference type="GO" id="GO:0016779">
    <property type="term" value="F:nucleotidyltransferase activity"/>
    <property type="evidence" value="ECO:0007669"/>
    <property type="project" value="UniProtKB-KW"/>
</dbReference>
<evidence type="ECO:0000256" key="2">
    <source>
        <dbReference type="ARBA" id="ARBA00008242"/>
    </source>
</evidence>
<dbReference type="GeneID" id="14903436"/>
<dbReference type="PANTHER" id="PTHR12561:SF3">
    <property type="entry name" value="LIPOYLTRANSFERASE 1, MITOCHONDRIAL"/>
    <property type="match status" value="1"/>
</dbReference>
<reference evidence="4 5" key="1">
    <citation type="submission" date="2011-07" db="EMBL/GenBank/DDBJ databases">
        <authorList>
            <person name="Coyne R."/>
            <person name="Brami D."/>
            <person name="Johnson J."/>
            <person name="Hostetler J."/>
            <person name="Hannick L."/>
            <person name="Clark T."/>
            <person name="Cassidy-Hanley D."/>
            <person name="Inman J."/>
        </authorList>
    </citation>
    <scope>NUCLEOTIDE SEQUENCE [LARGE SCALE GENOMIC DNA]</scope>
    <source>
        <strain evidence="4 5">G5</strain>
    </source>
</reference>
<dbReference type="GO" id="GO:0016874">
    <property type="term" value="F:ligase activity"/>
    <property type="evidence" value="ECO:0007669"/>
    <property type="project" value="UniProtKB-KW"/>
</dbReference>
<sequence>MKVFKTSFNFSKLNKHKHQKVEIYYTDSHNIYFNLALEQSLYENNLVYPRLMLWKNDQSIIIGKYQNQWKECNMFNLINENVPFIRRKTGGGTVYHDLGNICFTFITPIFDKDIYSLDPRQDNVQILQSAMNILGISTGLTKRKDLTFKEKKISGSAYQANMGNKQGDNKKCLHHGTLLLNADIKKLWKYINTETKNINCKGQESVISQVCNLRDFFQDLSDEKVFEAISDAFINFYQVQNFEVLKSKNVNIK</sequence>
<accession>G0R589</accession>
<dbReference type="RefSeq" id="XP_004024250.1">
    <property type="nucleotide sequence ID" value="XM_004024201.1"/>
</dbReference>
<gene>
    <name evidence="4" type="ORF">IMG5_197010</name>
</gene>
<dbReference type="Gene3D" id="3.30.930.10">
    <property type="entry name" value="Bira Bifunctional Protein, Domain 2"/>
    <property type="match status" value="1"/>
</dbReference>
<comment type="similarity">
    <text evidence="2">Belongs to the LplA family.</text>
</comment>
<dbReference type="Pfam" id="PF21948">
    <property type="entry name" value="LplA-B_cat"/>
    <property type="match status" value="1"/>
</dbReference>
<dbReference type="GO" id="GO:0005737">
    <property type="term" value="C:cytoplasm"/>
    <property type="evidence" value="ECO:0007669"/>
    <property type="project" value="TreeGrafter"/>
</dbReference>
<organism evidence="4 5">
    <name type="scientific">Ichthyophthirius multifiliis</name>
    <name type="common">White spot disease agent</name>
    <name type="synonym">Ich</name>
    <dbReference type="NCBI Taxonomy" id="5932"/>
    <lineage>
        <taxon>Eukaryota</taxon>
        <taxon>Sar</taxon>
        <taxon>Alveolata</taxon>
        <taxon>Ciliophora</taxon>
        <taxon>Intramacronucleata</taxon>
        <taxon>Oligohymenophorea</taxon>
        <taxon>Hymenostomatida</taxon>
        <taxon>Ophryoglenina</taxon>
        <taxon>Ichthyophthirius</taxon>
    </lineage>
</organism>
<evidence type="ECO:0000313" key="5">
    <source>
        <dbReference type="Proteomes" id="UP000008983"/>
    </source>
</evidence>
<dbReference type="InterPro" id="IPR045864">
    <property type="entry name" value="aa-tRNA-synth_II/BPL/LPL"/>
</dbReference>
<evidence type="ECO:0000259" key="3">
    <source>
        <dbReference type="PROSITE" id="PS51733"/>
    </source>
</evidence>
<keyword evidence="4" id="KW-0436">Ligase</keyword>
<dbReference type="UniPathway" id="UPA00537">
    <property type="reaction ID" value="UER00595"/>
</dbReference>
<dbReference type="AlphaFoldDB" id="G0R589"/>
<dbReference type="SUPFAM" id="SSF55681">
    <property type="entry name" value="Class II aaRS and biotin synthetases"/>
    <property type="match status" value="1"/>
</dbReference>
<proteinExistence type="inferred from homology"/>
<dbReference type="InParanoid" id="G0R589"/>
<keyword evidence="4" id="KW-0808">Transferase</keyword>
<dbReference type="InterPro" id="IPR004143">
    <property type="entry name" value="BPL_LPL_catalytic"/>
</dbReference>
<dbReference type="GO" id="GO:0009249">
    <property type="term" value="P:protein lipoylation"/>
    <property type="evidence" value="ECO:0007669"/>
    <property type="project" value="InterPro"/>
</dbReference>